<dbReference type="GO" id="GO:0009423">
    <property type="term" value="P:chorismate biosynthetic process"/>
    <property type="evidence" value="ECO:0007669"/>
    <property type="project" value="UniProtKB-UniRule"/>
</dbReference>
<dbReference type="EC" id="1.1.1.25" evidence="2 9"/>
<dbReference type="RefSeq" id="WP_094022778.1">
    <property type="nucleotide sequence ID" value="NZ_FXYF01000013.1"/>
</dbReference>
<feature type="domain" description="Shikimate dehydrogenase substrate binding N-terminal" evidence="10">
    <location>
        <begin position="14"/>
        <end position="96"/>
    </location>
</feature>
<keyword evidence="13" id="KW-1185">Reference proteome</keyword>
<protein>
    <recommendedName>
        <fullName evidence="2 9">Shikimate dehydrogenase (NADP(+))</fullName>
        <shortName evidence="9">SDH</shortName>
        <ecNumber evidence="2 9">1.1.1.25</ecNumber>
    </recommendedName>
</protein>
<dbReference type="Gene3D" id="3.40.50.10860">
    <property type="entry name" value="Leucine Dehydrogenase, chain A, domain 1"/>
    <property type="match status" value="1"/>
</dbReference>
<feature type="binding site" evidence="9">
    <location>
        <begin position="22"/>
        <end position="24"/>
    </location>
    <ligand>
        <name>shikimate</name>
        <dbReference type="ChEBI" id="CHEBI:36208"/>
    </ligand>
</feature>
<name>A0A238L0V5_9RHOB</name>
<dbReference type="InterPro" id="IPR041121">
    <property type="entry name" value="SDH_C"/>
</dbReference>
<dbReference type="SUPFAM" id="SSF53223">
    <property type="entry name" value="Aminoacid dehydrogenase-like, N-terminal domain"/>
    <property type="match status" value="1"/>
</dbReference>
<comment type="caution">
    <text evidence="9">Lacks conserved residue(s) required for the propagation of feature annotation.</text>
</comment>
<evidence type="ECO:0000256" key="1">
    <source>
        <dbReference type="ARBA" id="ARBA00004871"/>
    </source>
</evidence>
<evidence type="ECO:0000256" key="9">
    <source>
        <dbReference type="HAMAP-Rule" id="MF_00222"/>
    </source>
</evidence>
<dbReference type="GO" id="GO:0050661">
    <property type="term" value="F:NADP binding"/>
    <property type="evidence" value="ECO:0007669"/>
    <property type="project" value="InterPro"/>
</dbReference>
<dbReference type="CDD" id="cd01065">
    <property type="entry name" value="NAD_bind_Shikimate_DH"/>
    <property type="match status" value="1"/>
</dbReference>
<dbReference type="OrthoDB" id="9792692at2"/>
<evidence type="ECO:0000256" key="2">
    <source>
        <dbReference type="ARBA" id="ARBA00012962"/>
    </source>
</evidence>
<comment type="subunit">
    <text evidence="9">Homodimer.</text>
</comment>
<evidence type="ECO:0000256" key="8">
    <source>
        <dbReference type="ARBA" id="ARBA00060613"/>
    </source>
</evidence>
<feature type="binding site" evidence="9">
    <location>
        <begin position="133"/>
        <end position="137"/>
    </location>
    <ligand>
        <name>NADP(+)</name>
        <dbReference type="ChEBI" id="CHEBI:58349"/>
    </ligand>
</feature>
<dbReference type="Pfam" id="PF08501">
    <property type="entry name" value="Shikimate_dh_N"/>
    <property type="match status" value="1"/>
</dbReference>
<keyword evidence="4 9" id="KW-0521">NADP</keyword>
<comment type="function">
    <text evidence="9">Involved in the biosynthesis of the chorismate, which leads to the biosynthesis of aromatic amino acids. Catalyzes the reversible NADPH linked reduction of 3-dehydroshikimate (DHSA) to yield shikimate (SA).</text>
</comment>
<dbReference type="AlphaFoldDB" id="A0A238L0V5"/>
<evidence type="ECO:0000256" key="7">
    <source>
        <dbReference type="ARBA" id="ARBA00049442"/>
    </source>
</evidence>
<dbReference type="PANTHER" id="PTHR21089:SF1">
    <property type="entry name" value="BIFUNCTIONAL 3-DEHYDROQUINATE DEHYDRATASE_SHIKIMATE DEHYDROGENASE, CHLOROPLASTIC"/>
    <property type="match status" value="1"/>
</dbReference>
<dbReference type="EMBL" id="FXYF01000013">
    <property type="protein sequence ID" value="SMX48627.1"/>
    <property type="molecule type" value="Genomic_DNA"/>
</dbReference>
<gene>
    <name evidence="12" type="primary">aroE_3</name>
    <name evidence="9" type="synonym">aroE</name>
    <name evidence="12" type="ORF">MAA8898_04023</name>
</gene>
<comment type="catalytic activity">
    <reaction evidence="7 9">
        <text>shikimate + NADP(+) = 3-dehydroshikimate + NADPH + H(+)</text>
        <dbReference type="Rhea" id="RHEA:17737"/>
        <dbReference type="ChEBI" id="CHEBI:15378"/>
        <dbReference type="ChEBI" id="CHEBI:16630"/>
        <dbReference type="ChEBI" id="CHEBI:36208"/>
        <dbReference type="ChEBI" id="CHEBI:57783"/>
        <dbReference type="ChEBI" id="CHEBI:58349"/>
        <dbReference type="EC" id="1.1.1.25"/>
    </reaction>
</comment>
<feature type="binding site" evidence="9">
    <location>
        <position position="257"/>
    </location>
    <ligand>
        <name>NADP(+)</name>
        <dbReference type="ChEBI" id="CHEBI:58349"/>
    </ligand>
</feature>
<dbReference type="NCBIfam" id="TIGR00507">
    <property type="entry name" value="aroE"/>
    <property type="match status" value="1"/>
</dbReference>
<dbReference type="PANTHER" id="PTHR21089">
    <property type="entry name" value="SHIKIMATE DEHYDROGENASE"/>
    <property type="match status" value="1"/>
</dbReference>
<organism evidence="12 13">
    <name type="scientific">Maliponia aquimaris</name>
    <dbReference type="NCBI Taxonomy" id="1673631"/>
    <lineage>
        <taxon>Bacteria</taxon>
        <taxon>Pseudomonadati</taxon>
        <taxon>Pseudomonadota</taxon>
        <taxon>Alphaproteobacteria</taxon>
        <taxon>Rhodobacterales</taxon>
        <taxon>Paracoccaceae</taxon>
        <taxon>Maliponia</taxon>
    </lineage>
</organism>
<dbReference type="HAMAP" id="MF_00222">
    <property type="entry name" value="Shikimate_DH_AroE"/>
    <property type="match status" value="1"/>
</dbReference>
<evidence type="ECO:0000259" key="10">
    <source>
        <dbReference type="Pfam" id="PF08501"/>
    </source>
</evidence>
<proteinExistence type="inferred from homology"/>
<dbReference type="InterPro" id="IPR036291">
    <property type="entry name" value="NAD(P)-bd_dom_sf"/>
</dbReference>
<dbReference type="InterPro" id="IPR046346">
    <property type="entry name" value="Aminoacid_DH-like_N_sf"/>
</dbReference>
<feature type="binding site" evidence="9">
    <location>
        <position position="69"/>
    </location>
    <ligand>
        <name>shikimate</name>
        <dbReference type="ChEBI" id="CHEBI:36208"/>
    </ligand>
</feature>
<dbReference type="Proteomes" id="UP000207598">
    <property type="component" value="Unassembled WGS sequence"/>
</dbReference>
<dbReference type="InterPro" id="IPR022893">
    <property type="entry name" value="Shikimate_DH_fam"/>
</dbReference>
<keyword evidence="5 9" id="KW-0560">Oxidoreductase</keyword>
<sequence length="291" mass="30353">MVSRISGRTRVIGLFGSPIGHSRSPLMQNTVFAAMGLDFVYVPFDTGARDAAEVVQAMRVLNLSGANVTMPLKRAILPHLDHLSPAADLAGAVNVIVNDGGVLTGHLTDGEGFMSSLAEAGVPYAGRRMVLLGAGGAGMAVAVQAALEGVSAITLVNRRDGFFEAAGAMVARVRNRLGCGITLQDLDGREALAEAIGAANILVNATPVGMHGAEPGMALHDAGLLRPGLVVCDLIYVPRETPLLAQAARRGCVTVSGLGMQLYQAVPAFRMWTGQEMDVELARRVLFEGAE</sequence>
<dbReference type="InterPro" id="IPR011342">
    <property type="entry name" value="Shikimate_DH"/>
</dbReference>
<evidence type="ECO:0000259" key="11">
    <source>
        <dbReference type="Pfam" id="PF18317"/>
    </source>
</evidence>
<reference evidence="12 13" key="1">
    <citation type="submission" date="2017-05" db="EMBL/GenBank/DDBJ databases">
        <authorList>
            <person name="Song R."/>
            <person name="Chenine A.L."/>
            <person name="Ruprecht R.M."/>
        </authorList>
    </citation>
    <scope>NUCLEOTIDE SEQUENCE [LARGE SCALE GENOMIC DNA]</scope>
    <source>
        <strain evidence="12 13">CECT 8898</strain>
    </source>
</reference>
<evidence type="ECO:0000256" key="5">
    <source>
        <dbReference type="ARBA" id="ARBA00023002"/>
    </source>
</evidence>
<evidence type="ECO:0000256" key="4">
    <source>
        <dbReference type="ARBA" id="ARBA00022857"/>
    </source>
</evidence>
<feature type="domain" description="SDH C-terminal" evidence="11">
    <location>
        <begin position="257"/>
        <end position="286"/>
    </location>
</feature>
<dbReference type="GO" id="GO:0009073">
    <property type="term" value="P:aromatic amino acid family biosynthetic process"/>
    <property type="evidence" value="ECO:0007669"/>
    <property type="project" value="UniProtKB-KW"/>
</dbReference>
<feature type="binding site" evidence="9">
    <location>
        <position position="236"/>
    </location>
    <ligand>
        <name>shikimate</name>
        <dbReference type="ChEBI" id="CHEBI:36208"/>
    </ligand>
</feature>
<dbReference type="GO" id="GO:0019632">
    <property type="term" value="P:shikimate metabolic process"/>
    <property type="evidence" value="ECO:0007669"/>
    <property type="project" value="InterPro"/>
</dbReference>
<feature type="active site" description="Proton acceptor" evidence="9">
    <location>
        <position position="73"/>
    </location>
</feature>
<evidence type="ECO:0000313" key="12">
    <source>
        <dbReference type="EMBL" id="SMX48627.1"/>
    </source>
</evidence>
<feature type="binding site" evidence="9">
    <location>
        <position position="234"/>
    </location>
    <ligand>
        <name>NADP(+)</name>
        <dbReference type="ChEBI" id="CHEBI:58349"/>
    </ligand>
</feature>
<feature type="binding site" evidence="9">
    <location>
        <position position="109"/>
    </location>
    <ligand>
        <name>shikimate</name>
        <dbReference type="ChEBI" id="CHEBI:36208"/>
    </ligand>
</feature>
<comment type="pathway">
    <text evidence="1 9">Metabolic intermediate biosynthesis; chorismate biosynthesis; chorismate from D-erythrose 4-phosphate and phosphoenolpyruvate: step 4/7.</text>
</comment>
<comment type="pathway">
    <text evidence="8">Aromatic compound metabolism; 3,4-dihydroxybenzoate biosynthesis; 3-dehydroquinate from D-quinate (NAD(+) route).</text>
</comment>
<feature type="binding site" evidence="9">
    <location>
        <position position="94"/>
    </location>
    <ligand>
        <name>shikimate</name>
        <dbReference type="ChEBI" id="CHEBI:36208"/>
    </ligand>
</feature>
<accession>A0A238L0V5</accession>
<dbReference type="UniPathway" id="UPA00053">
    <property type="reaction ID" value="UER00087"/>
</dbReference>
<dbReference type="InterPro" id="IPR013708">
    <property type="entry name" value="Shikimate_DH-bd_N"/>
</dbReference>
<dbReference type="Gene3D" id="3.40.50.720">
    <property type="entry name" value="NAD(P)-binding Rossmann-like Domain"/>
    <property type="match status" value="1"/>
</dbReference>
<keyword evidence="6 9" id="KW-0057">Aromatic amino acid biosynthesis</keyword>
<evidence type="ECO:0000256" key="6">
    <source>
        <dbReference type="ARBA" id="ARBA00023141"/>
    </source>
</evidence>
<comment type="similarity">
    <text evidence="9">Belongs to the shikimate dehydrogenase family.</text>
</comment>
<evidence type="ECO:0000313" key="13">
    <source>
        <dbReference type="Proteomes" id="UP000207598"/>
    </source>
</evidence>
<dbReference type="GO" id="GO:0008652">
    <property type="term" value="P:amino acid biosynthetic process"/>
    <property type="evidence" value="ECO:0007669"/>
    <property type="project" value="UniProtKB-KW"/>
</dbReference>
<keyword evidence="3 9" id="KW-0028">Amino-acid biosynthesis</keyword>
<dbReference type="SUPFAM" id="SSF51735">
    <property type="entry name" value="NAD(P)-binding Rossmann-fold domains"/>
    <property type="match status" value="1"/>
</dbReference>
<dbReference type="GO" id="GO:0004764">
    <property type="term" value="F:shikimate 3-dehydrogenase (NADP+) activity"/>
    <property type="evidence" value="ECO:0007669"/>
    <property type="project" value="UniProtKB-UniRule"/>
</dbReference>
<dbReference type="Pfam" id="PF18317">
    <property type="entry name" value="SDH_C"/>
    <property type="match status" value="1"/>
</dbReference>
<feature type="binding site" evidence="9">
    <location>
        <position position="264"/>
    </location>
    <ligand>
        <name>shikimate</name>
        <dbReference type="ChEBI" id="CHEBI:36208"/>
    </ligand>
</feature>
<dbReference type="FunFam" id="3.40.50.720:FF:000086">
    <property type="entry name" value="Quinate/shikimate dehydrogenase"/>
    <property type="match status" value="1"/>
</dbReference>
<evidence type="ECO:0000256" key="3">
    <source>
        <dbReference type="ARBA" id="ARBA00022605"/>
    </source>
</evidence>